<sequence length="356" mass="40189">MTTPSWQGLMKEKYRLSLRLFLLLNALSSIYCMLNPLANKAHIIVRTPVAMIFIGSTFLLITNVKNKNLRVHINIISLIFGIFWAWNAVLAQHALQTTDLSWFMVTLLAVLFIGAIAFINNLVSFLLHCLPTTLTILFLSNWEYWVPVLFAFALPTIGIAIHQIIKQRNDRFILSLLNTLEAEKETLIDLSMIDPLTGLYNRRGFENRTENALADPSSVHTLLLLDIDHFKAYNDHYGHMMGDQALTRVSAAIRDAVRSRDIVGRYGGEEFMVLLVNTTPQQASETAERIRQRVYDLSIPHMFNESVATNVTISIGTAQVKNNDMETALSQADQALYSAKNQGRNSILSFDTWSVA</sequence>
<proteinExistence type="predicted"/>
<feature type="transmembrane region" description="Helical" evidence="6">
    <location>
        <begin position="43"/>
        <end position="61"/>
    </location>
</feature>
<dbReference type="InterPro" id="IPR000160">
    <property type="entry name" value="GGDEF_dom"/>
</dbReference>
<keyword evidence="4" id="KW-0547">Nucleotide-binding</keyword>
<dbReference type="EC" id="2.7.7.65" evidence="3"/>
<dbReference type="FunFam" id="3.30.70.270:FF:000001">
    <property type="entry name" value="Diguanylate cyclase domain protein"/>
    <property type="match status" value="1"/>
</dbReference>
<gene>
    <name evidence="8" type="ORF">A9B99_09630</name>
</gene>
<evidence type="ECO:0000256" key="6">
    <source>
        <dbReference type="SAM" id="Phobius"/>
    </source>
</evidence>
<accession>A0A1B7L2Z6</accession>
<evidence type="ECO:0000256" key="5">
    <source>
        <dbReference type="ARBA" id="ARBA00034247"/>
    </source>
</evidence>
<organism evidence="8 9">
    <name type="scientific">Mangrovibacter phragmitis</name>
    <dbReference type="NCBI Taxonomy" id="1691903"/>
    <lineage>
        <taxon>Bacteria</taxon>
        <taxon>Pseudomonadati</taxon>
        <taxon>Pseudomonadota</taxon>
        <taxon>Gammaproteobacteria</taxon>
        <taxon>Enterobacterales</taxon>
        <taxon>Enterobacteriaceae</taxon>
        <taxon>Mangrovibacter</taxon>
    </lineage>
</organism>
<dbReference type="GO" id="GO:0043709">
    <property type="term" value="P:cell adhesion involved in single-species biofilm formation"/>
    <property type="evidence" value="ECO:0007669"/>
    <property type="project" value="TreeGrafter"/>
</dbReference>
<dbReference type="OrthoDB" id="9812260at2"/>
<comment type="catalytic activity">
    <reaction evidence="5">
        <text>2 GTP = 3',3'-c-di-GMP + 2 diphosphate</text>
        <dbReference type="Rhea" id="RHEA:24898"/>
        <dbReference type="ChEBI" id="CHEBI:33019"/>
        <dbReference type="ChEBI" id="CHEBI:37565"/>
        <dbReference type="ChEBI" id="CHEBI:58805"/>
        <dbReference type="EC" id="2.7.7.65"/>
    </reaction>
</comment>
<evidence type="ECO:0000256" key="2">
    <source>
        <dbReference type="ARBA" id="ARBA00004665"/>
    </source>
</evidence>
<evidence type="ECO:0000256" key="1">
    <source>
        <dbReference type="ARBA" id="ARBA00001946"/>
    </source>
</evidence>
<dbReference type="SMART" id="SM00267">
    <property type="entry name" value="GGDEF"/>
    <property type="match status" value="1"/>
</dbReference>
<evidence type="ECO:0000259" key="7">
    <source>
        <dbReference type="PROSITE" id="PS50887"/>
    </source>
</evidence>
<feature type="transmembrane region" description="Helical" evidence="6">
    <location>
        <begin position="73"/>
        <end position="94"/>
    </location>
</feature>
<dbReference type="InterPro" id="IPR029787">
    <property type="entry name" value="Nucleotide_cyclase"/>
</dbReference>
<dbReference type="EMBL" id="LYRP01000022">
    <property type="protein sequence ID" value="OAT76762.1"/>
    <property type="molecule type" value="Genomic_DNA"/>
</dbReference>
<dbReference type="STRING" id="1691903.A9B99_09630"/>
<dbReference type="GO" id="GO:0052621">
    <property type="term" value="F:diguanylate cyclase activity"/>
    <property type="evidence" value="ECO:0007669"/>
    <property type="project" value="UniProtKB-EC"/>
</dbReference>
<dbReference type="InterPro" id="IPR050469">
    <property type="entry name" value="Diguanylate_Cyclase"/>
</dbReference>
<feature type="domain" description="GGDEF" evidence="7">
    <location>
        <begin position="218"/>
        <end position="352"/>
    </location>
</feature>
<evidence type="ECO:0000256" key="3">
    <source>
        <dbReference type="ARBA" id="ARBA00012528"/>
    </source>
</evidence>
<protein>
    <recommendedName>
        <fullName evidence="3">diguanylate cyclase</fullName>
        <ecNumber evidence="3">2.7.7.65</ecNumber>
    </recommendedName>
</protein>
<comment type="cofactor">
    <cofactor evidence="1">
        <name>Mg(2+)</name>
        <dbReference type="ChEBI" id="CHEBI:18420"/>
    </cofactor>
</comment>
<dbReference type="CDD" id="cd01949">
    <property type="entry name" value="GGDEF"/>
    <property type="match status" value="1"/>
</dbReference>
<dbReference type="RefSeq" id="WP_064599006.1">
    <property type="nucleotide sequence ID" value="NZ_LYRP01000022.1"/>
</dbReference>
<dbReference type="AlphaFoldDB" id="A0A1B7L2Z6"/>
<evidence type="ECO:0000313" key="9">
    <source>
        <dbReference type="Proteomes" id="UP000078225"/>
    </source>
</evidence>
<comment type="caution">
    <text evidence="8">The sequence shown here is derived from an EMBL/GenBank/DDBJ whole genome shotgun (WGS) entry which is preliminary data.</text>
</comment>
<dbReference type="PANTHER" id="PTHR45138">
    <property type="entry name" value="REGULATORY COMPONENTS OF SENSORY TRANSDUCTION SYSTEM"/>
    <property type="match status" value="1"/>
</dbReference>
<keyword evidence="9" id="KW-1185">Reference proteome</keyword>
<dbReference type="InterPro" id="IPR043128">
    <property type="entry name" value="Rev_trsase/Diguanyl_cyclase"/>
</dbReference>
<evidence type="ECO:0000256" key="4">
    <source>
        <dbReference type="ARBA" id="ARBA00023134"/>
    </source>
</evidence>
<evidence type="ECO:0000313" key="8">
    <source>
        <dbReference type="EMBL" id="OAT76762.1"/>
    </source>
</evidence>
<dbReference type="SUPFAM" id="SSF55073">
    <property type="entry name" value="Nucleotide cyclase"/>
    <property type="match status" value="1"/>
</dbReference>
<dbReference type="PROSITE" id="PS50887">
    <property type="entry name" value="GGDEF"/>
    <property type="match status" value="1"/>
</dbReference>
<feature type="transmembrane region" description="Helical" evidence="6">
    <location>
        <begin position="20"/>
        <end position="37"/>
    </location>
</feature>
<keyword evidence="6" id="KW-0812">Transmembrane</keyword>
<feature type="transmembrane region" description="Helical" evidence="6">
    <location>
        <begin position="148"/>
        <end position="165"/>
    </location>
</feature>
<dbReference type="Proteomes" id="UP000078225">
    <property type="component" value="Unassembled WGS sequence"/>
</dbReference>
<comment type="pathway">
    <text evidence="2">Purine metabolism; 3',5'-cyclic di-GMP biosynthesis.</text>
</comment>
<keyword evidence="6" id="KW-1133">Transmembrane helix</keyword>
<feature type="transmembrane region" description="Helical" evidence="6">
    <location>
        <begin position="100"/>
        <end position="118"/>
    </location>
</feature>
<dbReference type="Gene3D" id="3.30.70.270">
    <property type="match status" value="1"/>
</dbReference>
<keyword evidence="6" id="KW-0472">Membrane</keyword>
<dbReference type="NCBIfam" id="TIGR00254">
    <property type="entry name" value="GGDEF"/>
    <property type="match status" value="1"/>
</dbReference>
<name>A0A1B7L2Z6_9ENTR</name>
<dbReference type="GO" id="GO:1902201">
    <property type="term" value="P:negative regulation of bacterial-type flagellum-dependent cell motility"/>
    <property type="evidence" value="ECO:0007669"/>
    <property type="project" value="TreeGrafter"/>
</dbReference>
<reference evidence="9" key="1">
    <citation type="submission" date="2016-05" db="EMBL/GenBank/DDBJ databases">
        <authorList>
            <person name="Behera P."/>
            <person name="Vaishampayan P."/>
            <person name="Singh N."/>
            <person name="Raina V."/>
            <person name="Suar M."/>
            <person name="Pattnaik A."/>
            <person name="Rastogi G."/>
        </authorList>
    </citation>
    <scope>NUCLEOTIDE SEQUENCE [LARGE SCALE GENOMIC DNA]</scope>
    <source>
        <strain evidence="9">MP23</strain>
    </source>
</reference>
<dbReference type="PANTHER" id="PTHR45138:SF9">
    <property type="entry name" value="DIGUANYLATE CYCLASE DGCM-RELATED"/>
    <property type="match status" value="1"/>
</dbReference>
<keyword evidence="4" id="KW-0342">GTP-binding</keyword>
<dbReference type="Pfam" id="PF00990">
    <property type="entry name" value="GGDEF"/>
    <property type="match status" value="1"/>
</dbReference>
<dbReference type="GO" id="GO:0005525">
    <property type="term" value="F:GTP binding"/>
    <property type="evidence" value="ECO:0007669"/>
    <property type="project" value="UniProtKB-KW"/>
</dbReference>
<dbReference type="GO" id="GO:0005886">
    <property type="term" value="C:plasma membrane"/>
    <property type="evidence" value="ECO:0007669"/>
    <property type="project" value="TreeGrafter"/>
</dbReference>